<dbReference type="Pfam" id="PF02152">
    <property type="entry name" value="FolB"/>
    <property type="match status" value="1"/>
</dbReference>
<protein>
    <recommendedName>
        <fullName evidence="6">7,8-dihydroneopterin aldolase</fullName>
        <ecNumber evidence="6">4.1.2.25</ecNumber>
    </recommendedName>
</protein>
<feature type="domain" description="Dihydroneopterin aldolase/epimerase" evidence="7">
    <location>
        <begin position="4"/>
        <end position="116"/>
    </location>
</feature>
<dbReference type="SUPFAM" id="SSF55620">
    <property type="entry name" value="Tetrahydrobiopterin biosynthesis enzymes-like"/>
    <property type="match status" value="1"/>
</dbReference>
<sequence>MDEITLIGVRAVGHHGVYPDERRDGQEFVVDATMYLDTARAAATDDVADTIHYGEVAERIVQIVAGDPVDLLETLAARLADDLLARGPIRRVAITVHKPQAPITVPFADVSVTIRRDRTDQDAAAAAGGTR</sequence>
<dbReference type="EC" id="4.1.2.25" evidence="6"/>
<dbReference type="PANTHER" id="PTHR42844:SF1">
    <property type="entry name" value="DIHYDRONEOPTERIN ALDOLASE 1-RELATED"/>
    <property type="match status" value="1"/>
</dbReference>
<dbReference type="NCBIfam" id="TIGR00526">
    <property type="entry name" value="folB_dom"/>
    <property type="match status" value="1"/>
</dbReference>
<evidence type="ECO:0000259" key="7">
    <source>
        <dbReference type="SMART" id="SM00905"/>
    </source>
</evidence>
<keyword evidence="4 6" id="KW-0289">Folate biosynthesis</keyword>
<evidence type="ECO:0000256" key="6">
    <source>
        <dbReference type="RuleBase" id="RU362079"/>
    </source>
</evidence>
<dbReference type="InterPro" id="IPR043133">
    <property type="entry name" value="GTP-CH-I_C/QueF"/>
</dbReference>
<dbReference type="CDD" id="cd00534">
    <property type="entry name" value="DHNA_DHNTPE"/>
    <property type="match status" value="1"/>
</dbReference>
<accession>A0ABS5XV15</accession>
<evidence type="ECO:0000256" key="1">
    <source>
        <dbReference type="ARBA" id="ARBA00001353"/>
    </source>
</evidence>
<evidence type="ECO:0000256" key="2">
    <source>
        <dbReference type="ARBA" id="ARBA00005013"/>
    </source>
</evidence>
<evidence type="ECO:0000256" key="5">
    <source>
        <dbReference type="ARBA" id="ARBA00023239"/>
    </source>
</evidence>
<dbReference type="PANTHER" id="PTHR42844">
    <property type="entry name" value="DIHYDRONEOPTERIN ALDOLASE 1-RELATED"/>
    <property type="match status" value="1"/>
</dbReference>
<dbReference type="InterPro" id="IPR006157">
    <property type="entry name" value="FolB_dom"/>
</dbReference>
<keyword evidence="5 6" id="KW-0456">Lyase</keyword>
<name>A0ABS5XV15_9MICO</name>
<dbReference type="SMART" id="SM00905">
    <property type="entry name" value="FolB"/>
    <property type="match status" value="1"/>
</dbReference>
<proteinExistence type="inferred from homology"/>
<reference evidence="8 9" key="1">
    <citation type="submission" date="2021-03" db="EMBL/GenBank/DDBJ databases">
        <title>Microbacterium pauli sp. nov., isolated from microfiltered milk.</title>
        <authorList>
            <person name="Bellassi P."/>
            <person name="Fontana A."/>
            <person name="Callegari M.L."/>
            <person name="Lorenzo M."/>
            <person name="Cappa F."/>
        </authorList>
    </citation>
    <scope>NUCLEOTIDE SEQUENCE [LARGE SCALE GENOMIC DNA]</scope>
    <source>
        <strain evidence="8 9">DSM 18909</strain>
    </source>
</reference>
<comment type="caution">
    <text evidence="8">The sequence shown here is derived from an EMBL/GenBank/DDBJ whole genome shotgun (WGS) entry which is preliminary data.</text>
</comment>
<dbReference type="GO" id="GO:0004150">
    <property type="term" value="F:dihydroneopterin aldolase activity"/>
    <property type="evidence" value="ECO:0007669"/>
    <property type="project" value="UniProtKB-EC"/>
</dbReference>
<dbReference type="NCBIfam" id="TIGR00525">
    <property type="entry name" value="folB"/>
    <property type="match status" value="1"/>
</dbReference>
<keyword evidence="9" id="KW-1185">Reference proteome</keyword>
<evidence type="ECO:0000313" key="9">
    <source>
        <dbReference type="Proteomes" id="UP000740605"/>
    </source>
</evidence>
<evidence type="ECO:0000313" key="8">
    <source>
        <dbReference type="EMBL" id="MBT8798359.1"/>
    </source>
</evidence>
<dbReference type="RefSeq" id="WP_215487707.1">
    <property type="nucleotide sequence ID" value="NZ_BAAAPJ010000006.1"/>
</dbReference>
<dbReference type="Proteomes" id="UP000740605">
    <property type="component" value="Unassembled WGS sequence"/>
</dbReference>
<comment type="similarity">
    <text evidence="3 6">Belongs to the DHNA family.</text>
</comment>
<comment type="function">
    <text evidence="6">Catalyzes the conversion of 7,8-dihydroneopterin to 6-hydroxymethyl-7,8-dihydropterin.</text>
</comment>
<evidence type="ECO:0000256" key="4">
    <source>
        <dbReference type="ARBA" id="ARBA00022909"/>
    </source>
</evidence>
<comment type="catalytic activity">
    <reaction evidence="1 6">
        <text>7,8-dihydroneopterin = 6-hydroxymethyl-7,8-dihydropterin + glycolaldehyde</text>
        <dbReference type="Rhea" id="RHEA:10540"/>
        <dbReference type="ChEBI" id="CHEBI:17001"/>
        <dbReference type="ChEBI" id="CHEBI:17071"/>
        <dbReference type="ChEBI" id="CHEBI:44841"/>
        <dbReference type="EC" id="4.1.2.25"/>
    </reaction>
</comment>
<organism evidence="8 9">
    <name type="scientific">Microbacterium flavum</name>
    <dbReference type="NCBI Taxonomy" id="415216"/>
    <lineage>
        <taxon>Bacteria</taxon>
        <taxon>Bacillati</taxon>
        <taxon>Actinomycetota</taxon>
        <taxon>Actinomycetes</taxon>
        <taxon>Micrococcales</taxon>
        <taxon>Microbacteriaceae</taxon>
        <taxon>Microbacterium</taxon>
    </lineage>
</organism>
<gene>
    <name evidence="8" type="primary">folB</name>
    <name evidence="8" type="ORF">J0P97_09775</name>
</gene>
<dbReference type="Gene3D" id="3.30.1130.10">
    <property type="match status" value="1"/>
</dbReference>
<dbReference type="InterPro" id="IPR006156">
    <property type="entry name" value="Dihydroneopterin_aldolase"/>
</dbReference>
<comment type="pathway">
    <text evidence="2 6">Cofactor biosynthesis; tetrahydrofolate biosynthesis; 2-amino-4-hydroxy-6-hydroxymethyl-7,8-dihydropteridine diphosphate from 7,8-dihydroneopterin triphosphate: step 3/4.</text>
</comment>
<dbReference type="EMBL" id="JAFLHG010000008">
    <property type="protein sequence ID" value="MBT8798359.1"/>
    <property type="molecule type" value="Genomic_DNA"/>
</dbReference>
<evidence type="ECO:0000256" key="3">
    <source>
        <dbReference type="ARBA" id="ARBA00005708"/>
    </source>
</evidence>